<dbReference type="Gene3D" id="3.40.50.1460">
    <property type="match status" value="1"/>
</dbReference>
<dbReference type="RefSeq" id="WP_094215249.1">
    <property type="nucleotide sequence ID" value="NZ_MCGQ01000007.1"/>
</dbReference>
<dbReference type="PANTHER" id="PTHR48104:SF30">
    <property type="entry name" value="METACASPASE-1"/>
    <property type="match status" value="1"/>
</dbReference>
<protein>
    <recommendedName>
        <fullName evidence="1">Peptidase C14 caspase domain-containing protein</fullName>
    </recommendedName>
</protein>
<dbReference type="Pfam" id="PF00656">
    <property type="entry name" value="Peptidase_C14"/>
    <property type="match status" value="1"/>
</dbReference>
<dbReference type="GO" id="GO:0004197">
    <property type="term" value="F:cysteine-type endopeptidase activity"/>
    <property type="evidence" value="ECO:0007669"/>
    <property type="project" value="InterPro"/>
</dbReference>
<dbReference type="PROSITE" id="PS51257">
    <property type="entry name" value="PROKAR_LIPOPROTEIN"/>
    <property type="match status" value="1"/>
</dbReference>
<dbReference type="InterPro" id="IPR029030">
    <property type="entry name" value="Caspase-like_dom_sf"/>
</dbReference>
<comment type="caution">
    <text evidence="2">The sequence shown here is derived from an EMBL/GenBank/DDBJ whole genome shotgun (WGS) entry which is preliminary data.</text>
</comment>
<dbReference type="InterPro" id="IPR050452">
    <property type="entry name" value="Metacaspase"/>
</dbReference>
<dbReference type="EMBL" id="MCGQ01000007">
    <property type="protein sequence ID" value="OXY98304.1"/>
    <property type="molecule type" value="Genomic_DNA"/>
</dbReference>
<dbReference type="Proteomes" id="UP000215483">
    <property type="component" value="Unassembled WGS sequence"/>
</dbReference>
<sequence>MGTIKALLVGIDDYPASVASALGGCANDIAEAGRLLADLAGEQADITVLLNADATVAAVTDAVLRHLGSAGPDDTALLWFSGHGTQEAATGDDLLIEATGLNQALVCVDGPLLDKRLGALLDRVAAGGAQVTAVLDCCHSGGATREAELTQRYAPPRPEWDFGARAHGGPPRHVLLAASRLNEPSYEGWFEGRRHGAFTHALVGAVRAAGPGATCRELLAAAAARVQRAGSTQHPVLFPDLPGGAADRPLLGGAPRLRGLTASPHLLRYGADGWEVDCGAVHGLREGGAEAQGTTFAALEEGPGRGVVRAVEVSAARTLVTPVDWEPEPERVYPVALSEVALPPASVAVDGSPEDVRRLAAALGPLVRLVDGAEEALGLHFRVRVRDGRASVLRRDGTEFTAPLPFAAPADAERVADCLAHLTRWHQLRDLTPRPSLLDGLVELEITPWGSAEPLRPDASGEIVCEYGGGLRPPWVSIRLHNRSPDRTLWCVLLDLTDGYASSSELYRGHFIGPGRTGHALDGDPVRLSLPASQAVVPGAEARDWLKLIVADRELSTVPFQLPAWHAATGRRILGPVLGAAGRWTAVTVPLRTLVPEPVSGPDA</sequence>
<organism evidence="2 3">
    <name type="scientific">Streptomyces diastatochromogenes</name>
    <dbReference type="NCBI Taxonomy" id="42236"/>
    <lineage>
        <taxon>Bacteria</taxon>
        <taxon>Bacillati</taxon>
        <taxon>Actinomycetota</taxon>
        <taxon>Actinomycetes</taxon>
        <taxon>Kitasatosporales</taxon>
        <taxon>Streptomycetaceae</taxon>
        <taxon>Streptomyces</taxon>
    </lineage>
</organism>
<dbReference type="PANTHER" id="PTHR48104">
    <property type="entry name" value="METACASPASE-4"/>
    <property type="match status" value="1"/>
</dbReference>
<proteinExistence type="predicted"/>
<dbReference type="SUPFAM" id="SSF52129">
    <property type="entry name" value="Caspase-like"/>
    <property type="match status" value="1"/>
</dbReference>
<dbReference type="GO" id="GO:0005737">
    <property type="term" value="C:cytoplasm"/>
    <property type="evidence" value="ECO:0007669"/>
    <property type="project" value="TreeGrafter"/>
</dbReference>
<evidence type="ECO:0000313" key="3">
    <source>
        <dbReference type="Proteomes" id="UP000215483"/>
    </source>
</evidence>
<accession>A0A233SRN4</accession>
<keyword evidence="3" id="KW-1185">Reference proteome</keyword>
<gene>
    <name evidence="2" type="ORF">BEK98_05440</name>
</gene>
<evidence type="ECO:0000259" key="1">
    <source>
        <dbReference type="Pfam" id="PF00656"/>
    </source>
</evidence>
<dbReference type="InterPro" id="IPR011600">
    <property type="entry name" value="Pept_C14_caspase"/>
</dbReference>
<reference evidence="2 3" key="1">
    <citation type="submission" date="2016-07" db="EMBL/GenBank/DDBJ databases">
        <title>Draft genome of Streptomyces diastatochromogenes.</title>
        <authorList>
            <person name="Podduturi R."/>
            <person name="Lukassen M.B."/>
            <person name="Clausen N."/>
            <person name="Nielsen J.L."/>
            <person name="Jorgensen N.O."/>
        </authorList>
    </citation>
    <scope>NUCLEOTIDE SEQUENCE [LARGE SCALE GENOMIC DNA]</scope>
    <source>
        <strain evidence="2 3">DSM 40608</strain>
    </source>
</reference>
<evidence type="ECO:0000313" key="2">
    <source>
        <dbReference type="EMBL" id="OXY98304.1"/>
    </source>
</evidence>
<feature type="domain" description="Peptidase C14 caspase" evidence="1">
    <location>
        <begin position="5"/>
        <end position="237"/>
    </location>
</feature>
<dbReference type="OrthoDB" id="8447555at2"/>
<dbReference type="AlphaFoldDB" id="A0A233SRN4"/>
<dbReference type="GO" id="GO:0006508">
    <property type="term" value="P:proteolysis"/>
    <property type="evidence" value="ECO:0007669"/>
    <property type="project" value="InterPro"/>
</dbReference>
<name>A0A233SRN4_STRDA</name>